<gene>
    <name evidence="2" type="ORF">AMON00008_LOCUS49847</name>
</gene>
<evidence type="ECO:0000313" key="2">
    <source>
        <dbReference type="EMBL" id="CAE4644852.1"/>
    </source>
</evidence>
<organism evidence="2">
    <name type="scientific">Alexandrium monilatum</name>
    <dbReference type="NCBI Taxonomy" id="311494"/>
    <lineage>
        <taxon>Eukaryota</taxon>
        <taxon>Sar</taxon>
        <taxon>Alveolata</taxon>
        <taxon>Dinophyceae</taxon>
        <taxon>Gonyaulacales</taxon>
        <taxon>Pyrocystaceae</taxon>
        <taxon>Alexandrium</taxon>
    </lineage>
</organism>
<feature type="compositionally biased region" description="Low complexity" evidence="1">
    <location>
        <begin position="130"/>
        <end position="156"/>
    </location>
</feature>
<protein>
    <submittedName>
        <fullName evidence="2">Uncharacterized protein</fullName>
    </submittedName>
</protein>
<evidence type="ECO:0000256" key="1">
    <source>
        <dbReference type="SAM" id="MobiDB-lite"/>
    </source>
</evidence>
<feature type="region of interest" description="Disordered" evidence="1">
    <location>
        <begin position="1"/>
        <end position="279"/>
    </location>
</feature>
<feature type="compositionally biased region" description="Basic and acidic residues" evidence="1">
    <location>
        <begin position="197"/>
        <end position="252"/>
    </location>
</feature>
<dbReference type="EMBL" id="HBNR01070383">
    <property type="protein sequence ID" value="CAE4644852.1"/>
    <property type="molecule type" value="Transcribed_RNA"/>
</dbReference>
<feature type="compositionally biased region" description="Polar residues" evidence="1">
    <location>
        <begin position="98"/>
        <end position="109"/>
    </location>
</feature>
<feature type="compositionally biased region" description="Acidic residues" evidence="1">
    <location>
        <begin position="175"/>
        <end position="186"/>
    </location>
</feature>
<sequence>MEENLREVLNRSRRDRLTKAAKQGYGPWADSNSNSRPAESSARARQTLGAVSENAPRAPLMRQQRQASMRKALEDEPDLSSFLAQKPPGAAQKKVQGHTVSIQPVTKQVASPAPAPSKLELRISSGPNERALAASAGARPKAAARALGASASADLAQQLSEDEADVRTLWKAPETSEEEEDEDDDGEPLHIPRSLHRSPDRSESERDRSREERRQRHREEKRKREEWRKAWREDKKRRGHEEVDQLRSKRQDDEDDDSDTSDPSGKPREQLESPKNRALTWSVLNSFGVTTARDAQKKYVGQVSDADLDRRLREAEASASGQRLMSEAEVLAKMQKSRGKKR</sequence>
<feature type="compositionally biased region" description="Basic and acidic residues" evidence="1">
    <location>
        <begin position="265"/>
        <end position="275"/>
    </location>
</feature>
<proteinExistence type="predicted"/>
<reference evidence="2" key="1">
    <citation type="submission" date="2021-01" db="EMBL/GenBank/DDBJ databases">
        <authorList>
            <person name="Corre E."/>
            <person name="Pelletier E."/>
            <person name="Niang G."/>
            <person name="Scheremetjew M."/>
            <person name="Finn R."/>
            <person name="Kale V."/>
            <person name="Holt S."/>
            <person name="Cochrane G."/>
            <person name="Meng A."/>
            <person name="Brown T."/>
            <person name="Cohen L."/>
        </authorList>
    </citation>
    <scope>NUCLEOTIDE SEQUENCE</scope>
    <source>
        <strain evidence="2">CCMP3105</strain>
    </source>
</reference>
<feature type="region of interest" description="Disordered" evidence="1">
    <location>
        <begin position="314"/>
        <end position="342"/>
    </location>
</feature>
<dbReference type="AlphaFoldDB" id="A0A7S4SGD1"/>
<name>A0A7S4SGD1_9DINO</name>
<accession>A0A7S4SGD1</accession>
<feature type="compositionally biased region" description="Basic and acidic residues" evidence="1">
    <location>
        <begin position="1"/>
        <end position="18"/>
    </location>
</feature>